<dbReference type="WBParaSite" id="BTMF_0000973201-mRNA-1">
    <property type="protein sequence ID" value="BTMF_0000973201-mRNA-1"/>
    <property type="gene ID" value="BTMF_0000973201"/>
</dbReference>
<evidence type="ECO:0000313" key="4">
    <source>
        <dbReference type="WBParaSite" id="BTMF_0000973201-mRNA-1"/>
    </source>
</evidence>
<evidence type="ECO:0000313" key="3">
    <source>
        <dbReference type="Proteomes" id="UP000280834"/>
    </source>
</evidence>
<keyword evidence="3" id="KW-1185">Reference proteome</keyword>
<dbReference type="AlphaFoldDB" id="A0A0R3QPU7"/>
<evidence type="ECO:0000313" key="2">
    <source>
        <dbReference type="EMBL" id="VDO25825.1"/>
    </source>
</evidence>
<sequence length="116" mass="12696">MSNPGHSESLCDGATFQDGNNINSSDGGRISSQNTSFNIASSKVDMTMGIGNDQLLMHGVITAIGKHTMSALLKSPRDHHYQKRKSSLFNDSFREKKPALSGKYNHALPFLFIALR</sequence>
<reference evidence="4" key="1">
    <citation type="submission" date="2017-02" db="UniProtKB">
        <authorList>
            <consortium name="WormBaseParasite"/>
        </authorList>
    </citation>
    <scope>IDENTIFICATION</scope>
</reference>
<dbReference type="EMBL" id="UZAG01016090">
    <property type="protein sequence ID" value="VDO25825.1"/>
    <property type="molecule type" value="Genomic_DNA"/>
</dbReference>
<feature type="region of interest" description="Disordered" evidence="1">
    <location>
        <begin position="1"/>
        <end position="34"/>
    </location>
</feature>
<name>A0A0R3QPU7_9BILA</name>
<reference evidence="2 3" key="2">
    <citation type="submission" date="2018-11" db="EMBL/GenBank/DDBJ databases">
        <authorList>
            <consortium name="Pathogen Informatics"/>
        </authorList>
    </citation>
    <scope>NUCLEOTIDE SEQUENCE [LARGE SCALE GENOMIC DNA]</scope>
</reference>
<proteinExistence type="predicted"/>
<gene>
    <name evidence="2" type="ORF">BTMF_LOCUS7783</name>
</gene>
<feature type="compositionally biased region" description="Polar residues" evidence="1">
    <location>
        <begin position="17"/>
        <end position="34"/>
    </location>
</feature>
<dbReference type="Proteomes" id="UP000280834">
    <property type="component" value="Unassembled WGS sequence"/>
</dbReference>
<dbReference type="STRING" id="42155.A0A0R3QPU7"/>
<organism evidence="4">
    <name type="scientific">Brugia timori</name>
    <dbReference type="NCBI Taxonomy" id="42155"/>
    <lineage>
        <taxon>Eukaryota</taxon>
        <taxon>Metazoa</taxon>
        <taxon>Ecdysozoa</taxon>
        <taxon>Nematoda</taxon>
        <taxon>Chromadorea</taxon>
        <taxon>Rhabditida</taxon>
        <taxon>Spirurina</taxon>
        <taxon>Spiruromorpha</taxon>
        <taxon>Filarioidea</taxon>
        <taxon>Onchocercidae</taxon>
        <taxon>Brugia</taxon>
    </lineage>
</organism>
<accession>A0A0R3QPU7</accession>
<protein>
    <submittedName>
        <fullName evidence="4">Ovule protein</fullName>
    </submittedName>
</protein>
<evidence type="ECO:0000256" key="1">
    <source>
        <dbReference type="SAM" id="MobiDB-lite"/>
    </source>
</evidence>